<dbReference type="InterPro" id="IPR037523">
    <property type="entry name" value="VOC_core"/>
</dbReference>
<evidence type="ECO:0000259" key="2">
    <source>
        <dbReference type="PROSITE" id="PS51819"/>
    </source>
</evidence>
<feature type="domain" description="VOC" evidence="2">
    <location>
        <begin position="8"/>
        <end position="124"/>
    </location>
</feature>
<dbReference type="Proteomes" id="UP000189177">
    <property type="component" value="Unassembled WGS sequence"/>
</dbReference>
<organism evidence="3 4">
    <name type="scientific">Thioalkalivibrio halophilus</name>
    <dbReference type="NCBI Taxonomy" id="252474"/>
    <lineage>
        <taxon>Bacteria</taxon>
        <taxon>Pseudomonadati</taxon>
        <taxon>Pseudomonadota</taxon>
        <taxon>Gammaproteobacteria</taxon>
        <taxon>Chromatiales</taxon>
        <taxon>Ectothiorhodospiraceae</taxon>
        <taxon>Thioalkalivibrio</taxon>
    </lineage>
</organism>
<dbReference type="PROSITE" id="PS00934">
    <property type="entry name" value="GLYOXALASE_I_1"/>
    <property type="match status" value="1"/>
</dbReference>
<dbReference type="InterPro" id="IPR029068">
    <property type="entry name" value="Glyas_Bleomycin-R_OHBP_Dase"/>
</dbReference>
<dbReference type="AlphaFoldDB" id="A0A1V2ZVC8"/>
<dbReference type="GO" id="GO:0046872">
    <property type="term" value="F:metal ion binding"/>
    <property type="evidence" value="ECO:0007669"/>
    <property type="project" value="UniProtKB-KW"/>
</dbReference>
<dbReference type="InterPro" id="IPR050383">
    <property type="entry name" value="GlyoxalaseI/FosfomycinResist"/>
</dbReference>
<comment type="caution">
    <text evidence="3">The sequence shown here is derived from an EMBL/GenBank/DDBJ whole genome shotgun (WGS) entry which is preliminary data.</text>
</comment>
<reference evidence="3 4" key="1">
    <citation type="submission" date="2017-02" db="EMBL/GenBank/DDBJ databases">
        <title>Genomic diversity within the haloalkaliphilic genus Thioalkalivibrio.</title>
        <authorList>
            <person name="Ahn A.-C."/>
            <person name="Meier-Kolthoff J."/>
            <person name="Overmars L."/>
            <person name="Richter M."/>
            <person name="Woyke T."/>
            <person name="Sorokin D.Y."/>
            <person name="Muyzer G."/>
        </authorList>
    </citation>
    <scope>NUCLEOTIDE SEQUENCE [LARGE SCALE GENOMIC DNA]</scope>
    <source>
        <strain evidence="3 4">HL17</strain>
    </source>
</reference>
<evidence type="ECO:0000256" key="1">
    <source>
        <dbReference type="ARBA" id="ARBA00022723"/>
    </source>
</evidence>
<accession>A0A1V2ZVC8</accession>
<keyword evidence="4" id="KW-1185">Reference proteome</keyword>
<dbReference type="RefSeq" id="WP_018947821.1">
    <property type="nucleotide sequence ID" value="NZ_MUZR01000063.1"/>
</dbReference>
<dbReference type="Gene3D" id="3.10.180.10">
    <property type="entry name" value="2,3-Dihydroxybiphenyl 1,2-Dioxygenase, domain 1"/>
    <property type="match status" value="1"/>
</dbReference>
<evidence type="ECO:0000313" key="3">
    <source>
        <dbReference type="EMBL" id="OOC09087.1"/>
    </source>
</evidence>
<keyword evidence="1" id="KW-0479">Metal-binding</keyword>
<dbReference type="EMBL" id="MUZR01000063">
    <property type="protein sequence ID" value="OOC09087.1"/>
    <property type="molecule type" value="Genomic_DNA"/>
</dbReference>
<dbReference type="InterPro" id="IPR004360">
    <property type="entry name" value="Glyas_Fos-R_dOase_dom"/>
</dbReference>
<dbReference type="PANTHER" id="PTHR21366:SF22">
    <property type="entry name" value="VOC DOMAIN-CONTAINING PROTEIN"/>
    <property type="match status" value="1"/>
</dbReference>
<dbReference type="PROSITE" id="PS51819">
    <property type="entry name" value="VOC"/>
    <property type="match status" value="1"/>
</dbReference>
<dbReference type="STRING" id="252474.B1A74_12805"/>
<dbReference type="OrthoDB" id="9804944at2"/>
<dbReference type="SUPFAM" id="SSF54593">
    <property type="entry name" value="Glyoxalase/Bleomycin resistance protein/Dihydroxybiphenyl dioxygenase"/>
    <property type="match status" value="1"/>
</dbReference>
<proteinExistence type="predicted"/>
<dbReference type="InterPro" id="IPR018146">
    <property type="entry name" value="Glyoxalase_1_CS"/>
</dbReference>
<sequence>MSDGVVRGVHHVSVVVAEPERSAAFYGDLLGLAPLPRPDLGFPGRWFDLGDGRALHLLGVPNPDPVERGVAGGRDRHLALAVDGLEALLARLEAAGFPAQRSRSGRPAAFVRDPDGNTVEFVAAGG</sequence>
<dbReference type="Pfam" id="PF00903">
    <property type="entry name" value="Glyoxalase"/>
    <property type="match status" value="1"/>
</dbReference>
<protein>
    <submittedName>
        <fullName evidence="3">Glyoxalase</fullName>
    </submittedName>
</protein>
<dbReference type="CDD" id="cd07245">
    <property type="entry name" value="VOC_like"/>
    <property type="match status" value="1"/>
</dbReference>
<dbReference type="GO" id="GO:0004462">
    <property type="term" value="F:lactoylglutathione lyase activity"/>
    <property type="evidence" value="ECO:0007669"/>
    <property type="project" value="InterPro"/>
</dbReference>
<name>A0A1V2ZVC8_9GAMM</name>
<evidence type="ECO:0000313" key="4">
    <source>
        <dbReference type="Proteomes" id="UP000189177"/>
    </source>
</evidence>
<gene>
    <name evidence="3" type="ORF">B1A74_12805</name>
</gene>
<dbReference type="PANTHER" id="PTHR21366">
    <property type="entry name" value="GLYOXALASE FAMILY PROTEIN"/>
    <property type="match status" value="1"/>
</dbReference>